<name>A0A0M0J4H6_9EUKA</name>
<dbReference type="AlphaFoldDB" id="A0A0M0J4H6"/>
<dbReference type="Proteomes" id="UP000037460">
    <property type="component" value="Unassembled WGS sequence"/>
</dbReference>
<accession>A0A0M0J4H6</accession>
<proteinExistence type="predicted"/>
<feature type="region of interest" description="Disordered" evidence="1">
    <location>
        <begin position="1"/>
        <end position="23"/>
    </location>
</feature>
<comment type="caution">
    <text evidence="2">The sequence shown here is derived from an EMBL/GenBank/DDBJ whole genome shotgun (WGS) entry which is preliminary data.</text>
</comment>
<feature type="region of interest" description="Disordered" evidence="1">
    <location>
        <begin position="43"/>
        <end position="71"/>
    </location>
</feature>
<evidence type="ECO:0000313" key="3">
    <source>
        <dbReference type="Proteomes" id="UP000037460"/>
    </source>
</evidence>
<dbReference type="EMBL" id="JWZX01003361">
    <property type="protein sequence ID" value="KOO21466.1"/>
    <property type="molecule type" value="Genomic_DNA"/>
</dbReference>
<evidence type="ECO:0000313" key="2">
    <source>
        <dbReference type="EMBL" id="KOO21466.1"/>
    </source>
</evidence>
<evidence type="ECO:0000256" key="1">
    <source>
        <dbReference type="SAM" id="MobiDB-lite"/>
    </source>
</evidence>
<protein>
    <submittedName>
        <fullName evidence="2">Uncharacterized protein</fullName>
    </submittedName>
</protein>
<feature type="compositionally biased region" description="Polar residues" evidence="1">
    <location>
        <begin position="1"/>
        <end position="13"/>
    </location>
</feature>
<reference evidence="3" key="1">
    <citation type="journal article" date="2015" name="PLoS Genet.">
        <title>Genome Sequence and Transcriptome Analyses of Chrysochromulina tobin: Metabolic Tools for Enhanced Algal Fitness in the Prominent Order Prymnesiales (Haptophyceae).</title>
        <authorList>
            <person name="Hovde B.T."/>
            <person name="Deodato C.R."/>
            <person name="Hunsperger H.M."/>
            <person name="Ryken S.A."/>
            <person name="Yost W."/>
            <person name="Jha R.K."/>
            <person name="Patterson J."/>
            <person name="Monnat R.J. Jr."/>
            <person name="Barlow S.B."/>
            <person name="Starkenburg S.R."/>
            <person name="Cattolico R.A."/>
        </authorList>
    </citation>
    <scope>NUCLEOTIDE SEQUENCE</scope>
    <source>
        <strain evidence="3">CCMP291</strain>
    </source>
</reference>
<gene>
    <name evidence="2" type="ORF">Ctob_001541</name>
</gene>
<sequence length="71" mass="7640">MTWLASSRLSLCPSTEDERSDDSFVDSDLAILDEVVVPDAKARLPKKRPAGGSLSKLNRKKAVSAAAQEPL</sequence>
<organism evidence="2 3">
    <name type="scientific">Chrysochromulina tobinii</name>
    <dbReference type="NCBI Taxonomy" id="1460289"/>
    <lineage>
        <taxon>Eukaryota</taxon>
        <taxon>Haptista</taxon>
        <taxon>Haptophyta</taxon>
        <taxon>Prymnesiophyceae</taxon>
        <taxon>Prymnesiales</taxon>
        <taxon>Chrysochromulinaceae</taxon>
        <taxon>Chrysochromulina</taxon>
    </lineage>
</organism>
<keyword evidence="3" id="KW-1185">Reference proteome</keyword>